<organism evidence="1 2">
    <name type="scientific">Ferroplasma acidarmanus Fer1</name>
    <dbReference type="NCBI Taxonomy" id="333146"/>
    <lineage>
        <taxon>Archaea</taxon>
        <taxon>Methanobacteriati</taxon>
        <taxon>Thermoplasmatota</taxon>
        <taxon>Thermoplasmata</taxon>
        <taxon>Thermoplasmatales</taxon>
        <taxon>Ferroplasmaceae</taxon>
        <taxon>Ferroplasma</taxon>
    </lineage>
</organism>
<dbReference type="KEGG" id="fac:FACI_IFERC01G1125"/>
<protein>
    <submittedName>
        <fullName evidence="1">Uncharacterized protein</fullName>
    </submittedName>
</protein>
<keyword evidence="2" id="KW-1185">Reference proteome</keyword>
<dbReference type="EMBL" id="CP004145">
    <property type="protein sequence ID" value="AGO61105.1"/>
    <property type="molecule type" value="Genomic_DNA"/>
</dbReference>
<name>S0ASP1_FERAC</name>
<dbReference type="HOGENOM" id="CLU_3227659_0_0_2"/>
<reference evidence="1 2" key="1">
    <citation type="journal article" date="2007" name="Proc. Natl. Acad. Sci. U.S.A.">
        <title>Genome dynamics in a natural archaeal population.</title>
        <authorList>
            <person name="Allen E.E."/>
            <person name="Tyson G.W."/>
            <person name="Whitaker R.J."/>
            <person name="Detter J.C."/>
            <person name="Richardson P.M."/>
            <person name="Banfield J.F."/>
        </authorList>
    </citation>
    <scope>NUCLEOTIDE SEQUENCE [LARGE SCALE GENOMIC DNA]</scope>
    <source>
        <strain evidence="2">fer1</strain>
    </source>
</reference>
<dbReference type="AlphaFoldDB" id="S0ASP1"/>
<evidence type="ECO:0000313" key="1">
    <source>
        <dbReference type="EMBL" id="AGO61105.1"/>
    </source>
</evidence>
<evidence type="ECO:0000313" key="2">
    <source>
        <dbReference type="Proteomes" id="UP000014660"/>
    </source>
</evidence>
<sequence length="43" mass="5013">MEQFTCKGYKTYKLTITICFDYNTSIKVIHMAKIDIGSIKYMA</sequence>
<dbReference type="Proteomes" id="UP000014660">
    <property type="component" value="Chromosome"/>
</dbReference>
<accession>S0ASP1</accession>
<proteinExistence type="predicted"/>
<gene>
    <name evidence="1" type="ORF">FACI_IFERC00001G1125</name>
</gene>